<dbReference type="AlphaFoldDB" id="A0A426X9B5"/>
<reference evidence="1 2" key="1">
    <citation type="journal article" date="2014" name="Agronomy (Basel)">
        <title>A Draft Genome Sequence for Ensete ventricosum, the Drought-Tolerant Tree Against Hunger.</title>
        <authorList>
            <person name="Harrison J."/>
            <person name="Moore K.A."/>
            <person name="Paszkiewicz K."/>
            <person name="Jones T."/>
            <person name="Grant M."/>
            <person name="Ambacheew D."/>
            <person name="Muzemil S."/>
            <person name="Studholme D.J."/>
        </authorList>
    </citation>
    <scope>NUCLEOTIDE SEQUENCE [LARGE SCALE GENOMIC DNA]</scope>
</reference>
<sequence>MARTSTTSAMVILLDIPKACPWTHTTRYRSMTSEGCIAIFTITLEALQPGTVDSY</sequence>
<comment type="caution">
    <text evidence="1">The sequence shown here is derived from an EMBL/GenBank/DDBJ whole genome shotgun (WGS) entry which is preliminary data.</text>
</comment>
<protein>
    <submittedName>
        <fullName evidence="1">Uncharacterized protein</fullName>
    </submittedName>
</protein>
<evidence type="ECO:0000313" key="1">
    <source>
        <dbReference type="EMBL" id="RRT36064.1"/>
    </source>
</evidence>
<accession>A0A426X9B5</accession>
<dbReference type="Proteomes" id="UP000287651">
    <property type="component" value="Unassembled WGS sequence"/>
</dbReference>
<gene>
    <name evidence="1" type="ORF">B296_00039085</name>
</gene>
<proteinExistence type="predicted"/>
<dbReference type="EMBL" id="AMZH03024128">
    <property type="protein sequence ID" value="RRT36064.1"/>
    <property type="molecule type" value="Genomic_DNA"/>
</dbReference>
<organism evidence="1 2">
    <name type="scientific">Ensete ventricosum</name>
    <name type="common">Abyssinian banana</name>
    <name type="synonym">Musa ensete</name>
    <dbReference type="NCBI Taxonomy" id="4639"/>
    <lineage>
        <taxon>Eukaryota</taxon>
        <taxon>Viridiplantae</taxon>
        <taxon>Streptophyta</taxon>
        <taxon>Embryophyta</taxon>
        <taxon>Tracheophyta</taxon>
        <taxon>Spermatophyta</taxon>
        <taxon>Magnoliopsida</taxon>
        <taxon>Liliopsida</taxon>
        <taxon>Zingiberales</taxon>
        <taxon>Musaceae</taxon>
        <taxon>Ensete</taxon>
    </lineage>
</organism>
<name>A0A426X9B5_ENSVE</name>
<evidence type="ECO:0000313" key="2">
    <source>
        <dbReference type="Proteomes" id="UP000287651"/>
    </source>
</evidence>